<evidence type="ECO:0000256" key="4">
    <source>
        <dbReference type="ARBA" id="ARBA00023163"/>
    </source>
</evidence>
<evidence type="ECO:0000256" key="3">
    <source>
        <dbReference type="ARBA" id="ARBA00023125"/>
    </source>
</evidence>
<accession>A0ABT2TUV0</accession>
<sequence length="261" mass="31574">MKKVNEVSRLAGVSRRTLQYYDDEGVIKVKRTKNNYRMYDQMALRKLWELMIYKEMGWDLKCIKQILRMTEDKRDKCMYLKIRKNRNEILKLQQQNEFIMWIVENGMPSMPEESNDKTYLEQISLLKNSVSSRSNGNYINNIAQLRKRLDEAYQQLQLGQFRYAIYDTEQVMKEAMKMLIKWENGEEWDEDNLMTHIKICERRKEFGMEYGMLQKLNKVRCICEYAKEISEADKLLDYDKVRFAIMQIKDLLNYIQKKIIV</sequence>
<dbReference type="RefSeq" id="WP_262582849.1">
    <property type="nucleotide sequence ID" value="NZ_JAOQJL010000021.1"/>
</dbReference>
<keyword evidence="2" id="KW-0805">Transcription regulation</keyword>
<dbReference type="Gene3D" id="1.10.1660.10">
    <property type="match status" value="1"/>
</dbReference>
<keyword evidence="3" id="KW-0238">DNA-binding</keyword>
<dbReference type="InterPro" id="IPR047057">
    <property type="entry name" value="MerR_fam"/>
</dbReference>
<dbReference type="PROSITE" id="PS50937">
    <property type="entry name" value="HTH_MERR_2"/>
    <property type="match status" value="1"/>
</dbReference>
<dbReference type="Pfam" id="PF13411">
    <property type="entry name" value="MerR_1"/>
    <property type="match status" value="1"/>
</dbReference>
<evidence type="ECO:0000259" key="5">
    <source>
        <dbReference type="PROSITE" id="PS50937"/>
    </source>
</evidence>
<evidence type="ECO:0000313" key="7">
    <source>
        <dbReference type="Proteomes" id="UP001652409"/>
    </source>
</evidence>
<dbReference type="SMART" id="SM00422">
    <property type="entry name" value="HTH_MERR"/>
    <property type="match status" value="1"/>
</dbReference>
<name>A0ABT2TUV0_9FIRM</name>
<feature type="domain" description="HTH merR-type" evidence="5">
    <location>
        <begin position="1"/>
        <end position="69"/>
    </location>
</feature>
<dbReference type="SUPFAM" id="SSF46955">
    <property type="entry name" value="Putative DNA-binding domain"/>
    <property type="match status" value="1"/>
</dbReference>
<dbReference type="PANTHER" id="PTHR30204">
    <property type="entry name" value="REDOX-CYCLING DRUG-SENSING TRANSCRIPTIONAL ACTIVATOR SOXR"/>
    <property type="match status" value="1"/>
</dbReference>
<comment type="caution">
    <text evidence="6">The sequence shown here is derived from an EMBL/GenBank/DDBJ whole genome shotgun (WGS) entry which is preliminary data.</text>
</comment>
<proteinExistence type="predicted"/>
<dbReference type="Proteomes" id="UP001652409">
    <property type="component" value="Unassembled WGS sequence"/>
</dbReference>
<keyword evidence="7" id="KW-1185">Reference proteome</keyword>
<reference evidence="6 7" key="1">
    <citation type="journal article" date="2021" name="ISME Commun">
        <title>Automated analysis of genomic sequences facilitates high-throughput and comprehensive description of bacteria.</title>
        <authorList>
            <person name="Hitch T.C.A."/>
        </authorList>
    </citation>
    <scope>NUCLEOTIDE SEQUENCE [LARGE SCALE GENOMIC DNA]</scope>
    <source>
        <strain evidence="6 7">Sanger_23</strain>
    </source>
</reference>
<evidence type="ECO:0000313" key="6">
    <source>
        <dbReference type="EMBL" id="MCU6766011.1"/>
    </source>
</evidence>
<gene>
    <name evidence="6" type="ORF">OCV61_11380</name>
</gene>
<dbReference type="EMBL" id="JAOQJL010000021">
    <property type="protein sequence ID" value="MCU6766011.1"/>
    <property type="molecule type" value="Genomic_DNA"/>
</dbReference>
<evidence type="ECO:0000256" key="2">
    <source>
        <dbReference type="ARBA" id="ARBA00023015"/>
    </source>
</evidence>
<organism evidence="6 7">
    <name type="scientific">Blautia ammoniilytica</name>
    <dbReference type="NCBI Taxonomy" id="2981782"/>
    <lineage>
        <taxon>Bacteria</taxon>
        <taxon>Bacillati</taxon>
        <taxon>Bacillota</taxon>
        <taxon>Clostridia</taxon>
        <taxon>Lachnospirales</taxon>
        <taxon>Lachnospiraceae</taxon>
        <taxon>Blautia</taxon>
    </lineage>
</organism>
<dbReference type="InterPro" id="IPR000551">
    <property type="entry name" value="MerR-type_HTH_dom"/>
</dbReference>
<dbReference type="InterPro" id="IPR009061">
    <property type="entry name" value="DNA-bd_dom_put_sf"/>
</dbReference>
<keyword evidence="4" id="KW-0804">Transcription</keyword>
<evidence type="ECO:0000256" key="1">
    <source>
        <dbReference type="ARBA" id="ARBA00022491"/>
    </source>
</evidence>
<dbReference type="PANTHER" id="PTHR30204:SF69">
    <property type="entry name" value="MERR-FAMILY TRANSCRIPTIONAL REGULATOR"/>
    <property type="match status" value="1"/>
</dbReference>
<protein>
    <submittedName>
        <fullName evidence="6">MerR family transcriptional regulator</fullName>
    </submittedName>
</protein>
<keyword evidence="1" id="KW-0678">Repressor</keyword>